<accession>A0A238U4B6</accession>
<dbReference type="AlphaFoldDB" id="A0A238U4B6"/>
<reference evidence="1 2" key="1">
    <citation type="submission" date="2017-07" db="EMBL/GenBank/DDBJ databases">
        <authorList>
            <person name="Sun Z.S."/>
            <person name="Albrecht U."/>
            <person name="Echele G."/>
            <person name="Lee C.C."/>
        </authorList>
    </citation>
    <scope>NUCLEOTIDE SEQUENCE [LARGE SCALE GENOMIC DNA]</scope>
    <source>
        <strain evidence="2">type strain: KCTC 22618</strain>
    </source>
</reference>
<dbReference type="Proteomes" id="UP000215214">
    <property type="component" value="Chromosome TJEJU"/>
</dbReference>
<dbReference type="SUPFAM" id="SSF82171">
    <property type="entry name" value="DPP6 N-terminal domain-like"/>
    <property type="match status" value="1"/>
</dbReference>
<protein>
    <submittedName>
        <fullName evidence="1">Uncharacterized protein</fullName>
    </submittedName>
</protein>
<organism evidence="1 2">
    <name type="scientific">Tenacibaculum jejuense</name>
    <dbReference type="NCBI Taxonomy" id="584609"/>
    <lineage>
        <taxon>Bacteria</taxon>
        <taxon>Pseudomonadati</taxon>
        <taxon>Bacteroidota</taxon>
        <taxon>Flavobacteriia</taxon>
        <taxon>Flavobacteriales</taxon>
        <taxon>Flavobacteriaceae</taxon>
        <taxon>Tenacibaculum</taxon>
    </lineage>
</organism>
<proteinExistence type="predicted"/>
<evidence type="ECO:0000313" key="1">
    <source>
        <dbReference type="EMBL" id="SNR13885.1"/>
    </source>
</evidence>
<dbReference type="RefSeq" id="WP_095068758.1">
    <property type="nucleotide sequence ID" value="NZ_LT899436.1"/>
</dbReference>
<dbReference type="KEGG" id="tje:TJEJU_0076"/>
<evidence type="ECO:0000313" key="2">
    <source>
        <dbReference type="Proteomes" id="UP000215214"/>
    </source>
</evidence>
<dbReference type="OrthoDB" id="1183927at2"/>
<gene>
    <name evidence="1" type="ORF">TJEJU_0076</name>
</gene>
<sequence length="331" mass="38270">MIIQANILNTDYNRDWIHFIQWYQNLLFSIQEDTILDIWDTNFKKIASIELGGRFYEPNFQFVDQKLVLIAKRGSRIAIIDFENLENPTVVLQKTENGFIKGACIAQHKLYTQISETHKDKIHFNFRVSDIPTLENPNPEINYVIPVTEDDVYNGAFYNQIVKDTIYWINQNSIFVMDITNPDDPQKIAAKKIVDNGIGYPVLLTDNRMLVLEIGGDAWIAVNHFDISNNNIKKISKGILKNHCIRGWELIDQTLYIIHLDFKRINKERKYKTYISSIDVSGNPTINYTKELPIIEVYGEDSSTIYGCYRTGESLILIQGNGEIHEVSIKN</sequence>
<name>A0A238U4B6_9FLAO</name>
<dbReference type="EMBL" id="LT899436">
    <property type="protein sequence ID" value="SNR13885.1"/>
    <property type="molecule type" value="Genomic_DNA"/>
</dbReference>
<keyword evidence="2" id="KW-1185">Reference proteome</keyword>